<dbReference type="HOGENOM" id="CLU_1035078_0_0_1"/>
<gene>
    <name evidence="1" type="ORF">MCYG_02970</name>
</gene>
<dbReference type="Proteomes" id="UP000002035">
    <property type="component" value="Unassembled WGS sequence"/>
</dbReference>
<dbReference type="eggNOG" id="ENOG502RSHA">
    <property type="taxonomic scope" value="Eukaryota"/>
</dbReference>
<proteinExistence type="predicted"/>
<dbReference type="GeneID" id="9224910"/>
<evidence type="ECO:0000313" key="2">
    <source>
        <dbReference type="Proteomes" id="UP000002035"/>
    </source>
</evidence>
<protein>
    <submittedName>
        <fullName evidence="1">Uncharacterized protein</fullName>
    </submittedName>
</protein>
<accession>C5FKC9</accession>
<sequence length="300" mass="34047">MSSMNRWQLPPSTWVIPKGVLCERCEEQTYNTSTCPAIDLKMARGVPVPPGKIVQLHERNVQLSKDIDDLFTELLAEMEGQGPTSPTTSTGYSDPRGRLQDLRRIIKHFGKKSVAWRVRILKKRTLLKHRKETPGLDEDGQETTDDEVEFDDEGISAADQIMIKQARHELTHGGDIVDDVEAIQYAEQLDMEQVPEFKSDFANAYGLSFDLAMHIVEISPIELLNTFNIFASVREYPRWQKSEARADKIAIEDTATLIIDAALLVPEADRAKLFGPDGALEEKYRSIQELYLHRVLGIRR</sequence>
<dbReference type="AlphaFoldDB" id="C5FKC9"/>
<organism evidence="1 2">
    <name type="scientific">Arthroderma otae (strain ATCC MYA-4605 / CBS 113480)</name>
    <name type="common">Microsporum canis</name>
    <dbReference type="NCBI Taxonomy" id="554155"/>
    <lineage>
        <taxon>Eukaryota</taxon>
        <taxon>Fungi</taxon>
        <taxon>Dikarya</taxon>
        <taxon>Ascomycota</taxon>
        <taxon>Pezizomycotina</taxon>
        <taxon>Eurotiomycetes</taxon>
        <taxon>Eurotiomycetidae</taxon>
        <taxon>Onygenales</taxon>
        <taxon>Arthrodermataceae</taxon>
        <taxon>Microsporum</taxon>
    </lineage>
</organism>
<reference evidence="2" key="1">
    <citation type="journal article" date="2012" name="MBio">
        <title>Comparative genome analysis of Trichophyton rubrum and related dermatophytes reveals candidate genes involved in infection.</title>
        <authorList>
            <person name="Martinez D.A."/>
            <person name="Oliver B.G."/>
            <person name="Graeser Y."/>
            <person name="Goldberg J.M."/>
            <person name="Li W."/>
            <person name="Martinez-Rossi N.M."/>
            <person name="Monod M."/>
            <person name="Shelest E."/>
            <person name="Barton R.C."/>
            <person name="Birch E."/>
            <person name="Brakhage A.A."/>
            <person name="Chen Z."/>
            <person name="Gurr S.J."/>
            <person name="Heiman D."/>
            <person name="Heitman J."/>
            <person name="Kosti I."/>
            <person name="Rossi A."/>
            <person name="Saif S."/>
            <person name="Samalova M."/>
            <person name="Saunders C.W."/>
            <person name="Shea T."/>
            <person name="Summerbell R.C."/>
            <person name="Xu J."/>
            <person name="Young S."/>
            <person name="Zeng Q."/>
            <person name="Birren B.W."/>
            <person name="Cuomo C.A."/>
            <person name="White T.C."/>
        </authorList>
    </citation>
    <scope>NUCLEOTIDE SEQUENCE [LARGE SCALE GENOMIC DNA]</scope>
    <source>
        <strain evidence="2">ATCC MYA-4605 / CBS 113480</strain>
    </source>
</reference>
<dbReference type="RefSeq" id="XP_002847464.1">
    <property type="nucleotide sequence ID" value="XM_002847418.1"/>
</dbReference>
<name>C5FKC9_ARTOC</name>
<dbReference type="OrthoDB" id="4171540at2759"/>
<dbReference type="EMBL" id="DS995703">
    <property type="protein sequence ID" value="EEQ30151.1"/>
    <property type="molecule type" value="Genomic_DNA"/>
</dbReference>
<keyword evidence="2" id="KW-1185">Reference proteome</keyword>
<dbReference type="VEuPathDB" id="FungiDB:MCYG_02970"/>
<evidence type="ECO:0000313" key="1">
    <source>
        <dbReference type="EMBL" id="EEQ30151.1"/>
    </source>
</evidence>